<dbReference type="AlphaFoldDB" id="A0A918VYI3"/>
<feature type="transmembrane region" description="Helical" evidence="1">
    <location>
        <begin position="218"/>
        <end position="235"/>
    </location>
</feature>
<feature type="transmembrane region" description="Helical" evidence="1">
    <location>
        <begin position="110"/>
        <end position="128"/>
    </location>
</feature>
<dbReference type="InterPro" id="IPR037185">
    <property type="entry name" value="EmrE-like"/>
</dbReference>
<evidence type="ECO:0000259" key="2">
    <source>
        <dbReference type="Pfam" id="PF00892"/>
    </source>
</evidence>
<feature type="transmembrane region" description="Helical" evidence="1">
    <location>
        <begin position="190"/>
        <end position="212"/>
    </location>
</feature>
<reference evidence="3" key="1">
    <citation type="journal article" date="2014" name="Int. J. Syst. Evol. Microbiol.">
        <title>Complete genome sequence of Corynebacterium casei LMG S-19264T (=DSM 44701T), isolated from a smear-ripened cheese.</title>
        <authorList>
            <consortium name="US DOE Joint Genome Institute (JGI-PGF)"/>
            <person name="Walter F."/>
            <person name="Albersmeier A."/>
            <person name="Kalinowski J."/>
            <person name="Ruckert C."/>
        </authorList>
    </citation>
    <scope>NUCLEOTIDE SEQUENCE</scope>
    <source>
        <strain evidence="3">KCTC 32437</strain>
    </source>
</reference>
<keyword evidence="1" id="KW-1133">Transmembrane helix</keyword>
<feature type="transmembrane region" description="Helical" evidence="1">
    <location>
        <begin position="272"/>
        <end position="290"/>
    </location>
</feature>
<sequence>MSTITATLASIRAMPTARLGILMMLTGMLLFSINDAIGKWMVASYSVWQVLVLRSIGALLVLLPFLWRRGFQVLLQVDRPGAQILRVVFSTVEVICFYWAVYYLPLADVMTYWLAAPIYVAAMSPFLLGERVGPVRWTAIICGFIGVLVALEPSRASLSPAAAISIVGSLTFALMMITGRTLRGTPDITLVFWQILGGGLAGLVIAPLTWVNPAPTDLLLLGLLGVIAMLAHTCVNRALKLADANAVAPYQYTQLVWAIALGWFVFAEVPRPAMLLGSAIIVAAGLFIFFRERRVALRG</sequence>
<dbReference type="SUPFAM" id="SSF103481">
    <property type="entry name" value="Multidrug resistance efflux transporter EmrE"/>
    <property type="match status" value="2"/>
</dbReference>
<accession>A0A918VYI3</accession>
<gene>
    <name evidence="3" type="ORF">GCM10007989_33180</name>
</gene>
<organism evidence="3 4">
    <name type="scientific">Devosia pacifica</name>
    <dbReference type="NCBI Taxonomy" id="1335967"/>
    <lineage>
        <taxon>Bacteria</taxon>
        <taxon>Pseudomonadati</taxon>
        <taxon>Pseudomonadota</taxon>
        <taxon>Alphaproteobacteria</taxon>
        <taxon>Hyphomicrobiales</taxon>
        <taxon>Devosiaceae</taxon>
        <taxon>Devosia</taxon>
    </lineage>
</organism>
<keyword evidence="4" id="KW-1185">Reference proteome</keyword>
<feature type="transmembrane region" description="Helical" evidence="1">
    <location>
        <begin position="135"/>
        <end position="151"/>
    </location>
</feature>
<dbReference type="GO" id="GO:0016020">
    <property type="term" value="C:membrane"/>
    <property type="evidence" value="ECO:0007669"/>
    <property type="project" value="InterPro"/>
</dbReference>
<feature type="transmembrane region" description="Helical" evidence="1">
    <location>
        <begin position="87"/>
        <end position="104"/>
    </location>
</feature>
<reference evidence="3" key="2">
    <citation type="submission" date="2020-09" db="EMBL/GenBank/DDBJ databases">
        <authorList>
            <person name="Sun Q."/>
            <person name="Kim S."/>
        </authorList>
    </citation>
    <scope>NUCLEOTIDE SEQUENCE</scope>
    <source>
        <strain evidence="3">KCTC 32437</strain>
    </source>
</reference>
<feature type="transmembrane region" description="Helical" evidence="1">
    <location>
        <begin position="47"/>
        <end position="67"/>
    </location>
</feature>
<feature type="transmembrane region" description="Helical" evidence="1">
    <location>
        <begin position="157"/>
        <end position="178"/>
    </location>
</feature>
<proteinExistence type="predicted"/>
<feature type="domain" description="EamA" evidence="2">
    <location>
        <begin position="19"/>
        <end position="150"/>
    </location>
</feature>
<dbReference type="Pfam" id="PF00892">
    <property type="entry name" value="EamA"/>
    <property type="match status" value="2"/>
</dbReference>
<protein>
    <submittedName>
        <fullName evidence="3">Permease</fullName>
    </submittedName>
</protein>
<keyword evidence="1" id="KW-0812">Transmembrane</keyword>
<dbReference type="EMBL" id="BMZE01000004">
    <property type="protein sequence ID" value="GHA34677.1"/>
    <property type="molecule type" value="Genomic_DNA"/>
</dbReference>
<evidence type="ECO:0000256" key="1">
    <source>
        <dbReference type="SAM" id="Phobius"/>
    </source>
</evidence>
<dbReference type="RefSeq" id="WP_189426866.1">
    <property type="nucleotide sequence ID" value="NZ_BMZE01000004.1"/>
</dbReference>
<dbReference type="PANTHER" id="PTHR22911:SF135">
    <property type="entry name" value="BLR4310 PROTEIN"/>
    <property type="match status" value="1"/>
</dbReference>
<dbReference type="InterPro" id="IPR000620">
    <property type="entry name" value="EamA_dom"/>
</dbReference>
<evidence type="ECO:0000313" key="3">
    <source>
        <dbReference type="EMBL" id="GHA34677.1"/>
    </source>
</evidence>
<dbReference type="Proteomes" id="UP000646579">
    <property type="component" value="Unassembled WGS sequence"/>
</dbReference>
<evidence type="ECO:0000313" key="4">
    <source>
        <dbReference type="Proteomes" id="UP000646579"/>
    </source>
</evidence>
<feature type="domain" description="EamA" evidence="2">
    <location>
        <begin position="164"/>
        <end position="289"/>
    </location>
</feature>
<name>A0A918VYI3_9HYPH</name>
<comment type="caution">
    <text evidence="3">The sequence shown here is derived from an EMBL/GenBank/DDBJ whole genome shotgun (WGS) entry which is preliminary data.</text>
</comment>
<dbReference type="PANTHER" id="PTHR22911">
    <property type="entry name" value="ACYL-MALONYL CONDENSING ENZYME-RELATED"/>
    <property type="match status" value="1"/>
</dbReference>
<feature type="transmembrane region" description="Helical" evidence="1">
    <location>
        <begin position="21"/>
        <end position="41"/>
    </location>
</feature>
<keyword evidence="1" id="KW-0472">Membrane</keyword>